<keyword evidence="1" id="KW-0235">DNA replication</keyword>
<dbReference type="Proteomes" id="UP000190080">
    <property type="component" value="Unassembled WGS sequence"/>
</dbReference>
<keyword evidence="5" id="KW-1185">Reference proteome</keyword>
<dbReference type="InterPro" id="IPR001623">
    <property type="entry name" value="DnaJ_domain"/>
</dbReference>
<evidence type="ECO:0000256" key="1">
    <source>
        <dbReference type="ARBA" id="ARBA00022705"/>
    </source>
</evidence>
<evidence type="ECO:0000259" key="3">
    <source>
        <dbReference type="PROSITE" id="PS50076"/>
    </source>
</evidence>
<dbReference type="PRINTS" id="PR00625">
    <property type="entry name" value="JDOMAIN"/>
</dbReference>
<dbReference type="OrthoDB" id="9779889at2"/>
<feature type="compositionally biased region" description="Low complexity" evidence="2">
    <location>
        <begin position="63"/>
        <end position="87"/>
    </location>
</feature>
<dbReference type="Pfam" id="PF00226">
    <property type="entry name" value="DnaJ"/>
    <property type="match status" value="1"/>
</dbReference>
<feature type="region of interest" description="Disordered" evidence="2">
    <location>
        <begin position="63"/>
        <end position="93"/>
    </location>
</feature>
<dbReference type="EMBL" id="MZGV01000024">
    <property type="protein sequence ID" value="OPJ61216.1"/>
    <property type="molecule type" value="Genomic_DNA"/>
</dbReference>
<evidence type="ECO:0000256" key="2">
    <source>
        <dbReference type="SAM" id="MobiDB-lite"/>
    </source>
</evidence>
<dbReference type="SMART" id="SM00271">
    <property type="entry name" value="DnaJ"/>
    <property type="match status" value="1"/>
</dbReference>
<organism evidence="4 5">
    <name type="scientific">Clostridium oryzae</name>
    <dbReference type="NCBI Taxonomy" id="1450648"/>
    <lineage>
        <taxon>Bacteria</taxon>
        <taxon>Bacillati</taxon>
        <taxon>Bacillota</taxon>
        <taxon>Clostridia</taxon>
        <taxon>Eubacteriales</taxon>
        <taxon>Clostridiaceae</taxon>
        <taxon>Clostridium</taxon>
    </lineage>
</organism>
<dbReference type="RefSeq" id="WP_079424763.1">
    <property type="nucleotide sequence ID" value="NZ_MZGV01000024.1"/>
</dbReference>
<gene>
    <name evidence="4" type="primary">dnaJ_2</name>
    <name evidence="4" type="ORF">CLORY_24280</name>
</gene>
<feature type="domain" description="J" evidence="3">
    <location>
        <begin position="3"/>
        <end position="83"/>
    </location>
</feature>
<comment type="caution">
    <text evidence="4">The sequence shown here is derived from an EMBL/GenBank/DDBJ whole genome shotgun (WGS) entry which is preliminary data.</text>
</comment>
<protein>
    <submittedName>
        <fullName evidence="4">Chaperone protein DnaJ</fullName>
    </submittedName>
</protein>
<dbReference type="SUPFAM" id="SSF48452">
    <property type="entry name" value="TPR-like"/>
    <property type="match status" value="1"/>
</dbReference>
<name>A0A1V4IMU0_9CLOT</name>
<evidence type="ECO:0000313" key="5">
    <source>
        <dbReference type="Proteomes" id="UP000190080"/>
    </source>
</evidence>
<dbReference type="GO" id="GO:0006260">
    <property type="term" value="P:DNA replication"/>
    <property type="evidence" value="ECO:0007669"/>
    <property type="project" value="UniProtKB-KW"/>
</dbReference>
<accession>A0A1V4IMU0</accession>
<dbReference type="Gene3D" id="1.10.287.110">
    <property type="entry name" value="DnaJ domain"/>
    <property type="match status" value="1"/>
</dbReference>
<dbReference type="InterPro" id="IPR036869">
    <property type="entry name" value="J_dom_sf"/>
</dbReference>
<dbReference type="AlphaFoldDB" id="A0A1V4IMU0"/>
<dbReference type="PANTHER" id="PTHR24074">
    <property type="entry name" value="CO-CHAPERONE PROTEIN DJLA"/>
    <property type="match status" value="1"/>
</dbReference>
<proteinExistence type="predicted"/>
<sequence>MQNPYEILGVREGASKEEIKKAYRELAKKYHPDQYGNNPLKDLAEERMIEVNEAYEYLMKNASSSTSSSSSSYSKRSEYNSSSSYNNPNTAGQQYNNIRMDIQHGNYRNAEDALNSMPTKDAEWNFLMGMLHMKKGWYDSAQNYVATACNMNPANREYQDALSRMHNRNNSYRNNYYGRQSSGNDMFDCCLKLWCLDSLCECSGGDLIGCC</sequence>
<dbReference type="InterPro" id="IPR011990">
    <property type="entry name" value="TPR-like_helical_dom_sf"/>
</dbReference>
<dbReference type="InterPro" id="IPR050817">
    <property type="entry name" value="DjlA_DnaK_co-chaperone"/>
</dbReference>
<dbReference type="PROSITE" id="PS50076">
    <property type="entry name" value="DNAJ_2"/>
    <property type="match status" value="1"/>
</dbReference>
<dbReference type="CDD" id="cd06257">
    <property type="entry name" value="DnaJ"/>
    <property type="match status" value="1"/>
</dbReference>
<dbReference type="SUPFAM" id="SSF46565">
    <property type="entry name" value="Chaperone J-domain"/>
    <property type="match status" value="1"/>
</dbReference>
<reference evidence="4 5" key="1">
    <citation type="submission" date="2017-03" db="EMBL/GenBank/DDBJ databases">
        <title>Genome sequence of Clostridium oryzae DSM 28571.</title>
        <authorList>
            <person name="Poehlein A."/>
            <person name="Daniel R."/>
        </authorList>
    </citation>
    <scope>NUCLEOTIDE SEQUENCE [LARGE SCALE GENOMIC DNA]</scope>
    <source>
        <strain evidence="4 5">DSM 28571</strain>
    </source>
</reference>
<dbReference type="STRING" id="1450648.CLORY_24280"/>
<evidence type="ECO:0000313" key="4">
    <source>
        <dbReference type="EMBL" id="OPJ61216.1"/>
    </source>
</evidence>